<keyword evidence="15" id="KW-1185">Reference proteome</keyword>
<keyword evidence="5 9" id="KW-0592">Phosphate transport</keyword>
<dbReference type="EMBL" id="QKKZ01000001">
    <property type="protein sequence ID" value="KAB7516158.1"/>
    <property type="molecule type" value="Genomic_DNA"/>
</dbReference>
<reference evidence="13 14" key="1">
    <citation type="submission" date="2019-10" db="EMBL/GenBank/DDBJ databases">
        <title>Unraveling microbial dark matter from salterns through culturing: the case of the genus Halosegnis.</title>
        <authorList>
            <person name="Duran-Viseras A."/>
            <person name="Andrei A.-S."/>
            <person name="Vera-Gargallo B."/>
            <person name="Ghai R."/>
            <person name="Sanchez-Porro C."/>
            <person name="Ventosa A."/>
        </authorList>
    </citation>
    <scope>NUCLEOTIDE SEQUENCE [LARGE SCALE GENOMIC DNA]</scope>
    <source>
        <strain evidence="10 14">F17-44</strain>
        <strain evidence="11 15">F18-79</strain>
        <strain evidence="12 13">F19-13</strain>
    </source>
</reference>
<proteinExistence type="inferred from homology"/>
<dbReference type="EMBL" id="QJOW01000003">
    <property type="protein sequence ID" value="KAB7515107.1"/>
    <property type="molecule type" value="Genomic_DNA"/>
</dbReference>
<evidence type="ECO:0000256" key="1">
    <source>
        <dbReference type="ARBA" id="ARBA00001981"/>
    </source>
</evidence>
<protein>
    <recommendedName>
        <fullName evidence="9">Phosphate transporter</fullName>
    </recommendedName>
</protein>
<comment type="similarity">
    <text evidence="3 9">Belongs to the inorganic phosphate transporter (PiT) (TC 2.A.20) family.</text>
</comment>
<evidence type="ECO:0000256" key="2">
    <source>
        <dbReference type="ARBA" id="ARBA00004141"/>
    </source>
</evidence>
<dbReference type="PANTHER" id="PTHR11101">
    <property type="entry name" value="PHOSPHATE TRANSPORTER"/>
    <property type="match status" value="1"/>
</dbReference>
<dbReference type="PANTHER" id="PTHR11101:SF80">
    <property type="entry name" value="PHOSPHATE TRANSPORTER"/>
    <property type="match status" value="1"/>
</dbReference>
<evidence type="ECO:0000313" key="14">
    <source>
        <dbReference type="Proteomes" id="UP000326302"/>
    </source>
</evidence>
<sequence>MVAIITLAVAALASLFMAWAIGAGSSGSTPFAPAVGANAISVMRAGFVVGLLGLAGAFLQGANVTEAVGSELVVGGSLSPTAAIVALATAAALVAVGVFAGYPIATAFTVTGAVVGSGLALGLGPAWPKYVEIASLWLLTPFIGGGIAFVTAKLLRNERVPESVAVPALAFLVGILLANIEFVILGPGNTGRSIASAATRAVVGEAATGTTVLAGTVLATLAFAGFFAGLLRLDLTRDEAAGQRHFLLALGGLVAFSAGGSQVGLALGPLIPLLEQGNIDIALPVLLFAGGLGLLAGSWTGAPRMIKALSQDYSSLGSRRSIAALIPSFAIAQSAVFFGVPVSFNEIIVSAIIGSGYAAGGAGVSRQKMVYTVLAWLGSLALALGVSYGGFLLVDALLQL</sequence>
<feature type="transmembrane region" description="Helical" evidence="9">
    <location>
        <begin position="206"/>
        <end position="233"/>
    </location>
</feature>
<dbReference type="GO" id="GO:0016020">
    <property type="term" value="C:membrane"/>
    <property type="evidence" value="ECO:0007669"/>
    <property type="project" value="UniProtKB-SubCell"/>
</dbReference>
<dbReference type="GO" id="GO:0035435">
    <property type="term" value="P:phosphate ion transmembrane transport"/>
    <property type="evidence" value="ECO:0007669"/>
    <property type="project" value="TreeGrafter"/>
</dbReference>
<evidence type="ECO:0000313" key="15">
    <source>
        <dbReference type="Proteomes" id="UP000326865"/>
    </source>
</evidence>
<feature type="transmembrane region" description="Helical" evidence="9">
    <location>
        <begin position="322"/>
        <end position="341"/>
    </location>
</feature>
<evidence type="ECO:0000256" key="6">
    <source>
        <dbReference type="ARBA" id="ARBA00022692"/>
    </source>
</evidence>
<dbReference type="Proteomes" id="UP000326207">
    <property type="component" value="Unassembled WGS sequence"/>
</dbReference>
<dbReference type="InterPro" id="IPR001204">
    <property type="entry name" value="Phos_transporter"/>
</dbReference>
<keyword evidence="8 9" id="KW-0472">Membrane</keyword>
<dbReference type="AlphaFoldDB" id="A0A5N5UG70"/>
<organism evidence="12 13">
    <name type="scientific">Halosegnis rubeus</name>
    <dbReference type="NCBI Taxonomy" id="2212850"/>
    <lineage>
        <taxon>Archaea</taxon>
        <taxon>Methanobacteriati</taxon>
        <taxon>Methanobacteriota</taxon>
        <taxon>Stenosarchaea group</taxon>
        <taxon>Halobacteria</taxon>
        <taxon>Halobacteriales</taxon>
        <taxon>Natronomonadaceae</taxon>
        <taxon>Halosegnis</taxon>
    </lineage>
</organism>
<evidence type="ECO:0000256" key="3">
    <source>
        <dbReference type="ARBA" id="ARBA00009916"/>
    </source>
</evidence>
<dbReference type="OrthoDB" id="204341at2157"/>
<dbReference type="Proteomes" id="UP000326302">
    <property type="component" value="Unassembled WGS sequence"/>
</dbReference>
<feature type="transmembrane region" description="Helical" evidence="9">
    <location>
        <begin position="107"/>
        <end position="127"/>
    </location>
</feature>
<dbReference type="RefSeq" id="WP_152120111.1">
    <property type="nucleotide sequence ID" value="NZ_QJOW01000003.1"/>
</dbReference>
<accession>A0A5N5UC20</accession>
<dbReference type="EMBL" id="QMDY01000004">
    <property type="protein sequence ID" value="KAB7517468.1"/>
    <property type="molecule type" value="Genomic_DNA"/>
</dbReference>
<evidence type="ECO:0000256" key="4">
    <source>
        <dbReference type="ARBA" id="ARBA00022448"/>
    </source>
</evidence>
<dbReference type="GO" id="GO:0005315">
    <property type="term" value="F:phosphate transmembrane transporter activity"/>
    <property type="evidence" value="ECO:0007669"/>
    <property type="project" value="InterPro"/>
</dbReference>
<dbReference type="Proteomes" id="UP000326865">
    <property type="component" value="Unassembled WGS sequence"/>
</dbReference>
<keyword evidence="4 9" id="KW-0813">Transport</keyword>
<keyword evidence="7 9" id="KW-1133">Transmembrane helix</keyword>
<feature type="transmembrane region" description="Helical" evidence="9">
    <location>
        <begin position="245"/>
        <end position="269"/>
    </location>
</feature>
<comment type="function">
    <text evidence="1">Potential transporter for phosphate.</text>
</comment>
<gene>
    <name evidence="11" type="ORF">DM867_03190</name>
    <name evidence="10" type="ORF">DMP03_07595</name>
    <name evidence="12" type="ORF">DP108_07735</name>
</gene>
<dbReference type="Pfam" id="PF01384">
    <property type="entry name" value="PHO4"/>
    <property type="match status" value="1"/>
</dbReference>
<evidence type="ECO:0000256" key="7">
    <source>
        <dbReference type="ARBA" id="ARBA00022989"/>
    </source>
</evidence>
<evidence type="ECO:0000256" key="5">
    <source>
        <dbReference type="ARBA" id="ARBA00022592"/>
    </source>
</evidence>
<feature type="transmembrane region" description="Helical" evidence="9">
    <location>
        <begin position="347"/>
        <end position="364"/>
    </location>
</feature>
<evidence type="ECO:0000313" key="11">
    <source>
        <dbReference type="EMBL" id="KAB7516158.1"/>
    </source>
</evidence>
<evidence type="ECO:0000256" key="8">
    <source>
        <dbReference type="ARBA" id="ARBA00023136"/>
    </source>
</evidence>
<evidence type="ECO:0000313" key="10">
    <source>
        <dbReference type="EMBL" id="KAB7515107.1"/>
    </source>
</evidence>
<feature type="transmembrane region" description="Helical" evidence="9">
    <location>
        <begin position="81"/>
        <end position="100"/>
    </location>
</feature>
<feature type="transmembrane region" description="Helical" evidence="9">
    <location>
        <begin position="281"/>
        <end position="302"/>
    </location>
</feature>
<keyword evidence="6 9" id="KW-0812">Transmembrane</keyword>
<accession>A0A5N5U997</accession>
<name>A0A5N5UG70_9EURY</name>
<feature type="transmembrane region" description="Helical" evidence="9">
    <location>
        <begin position="371"/>
        <end position="394"/>
    </location>
</feature>
<accession>A0A5N5UG70</accession>
<comment type="caution">
    <text evidence="12">The sequence shown here is derived from an EMBL/GenBank/DDBJ whole genome shotgun (WGS) entry which is preliminary data.</text>
</comment>
<comment type="subcellular location">
    <subcellularLocation>
        <location evidence="2 9">Membrane</location>
        <topology evidence="2 9">Multi-pass membrane protein</topology>
    </subcellularLocation>
</comment>
<evidence type="ECO:0000313" key="12">
    <source>
        <dbReference type="EMBL" id="KAB7517468.1"/>
    </source>
</evidence>
<feature type="transmembrane region" description="Helical" evidence="9">
    <location>
        <begin position="164"/>
        <end position="186"/>
    </location>
</feature>
<evidence type="ECO:0000256" key="9">
    <source>
        <dbReference type="RuleBase" id="RU363058"/>
    </source>
</evidence>
<evidence type="ECO:0000313" key="13">
    <source>
        <dbReference type="Proteomes" id="UP000326207"/>
    </source>
</evidence>
<feature type="transmembrane region" description="Helical" evidence="9">
    <location>
        <begin position="133"/>
        <end position="152"/>
    </location>
</feature>